<proteinExistence type="predicted"/>
<evidence type="ECO:0000313" key="1">
    <source>
        <dbReference type="EMBL" id="CAE0110796.1"/>
    </source>
</evidence>
<reference evidence="1" key="1">
    <citation type="submission" date="2021-01" db="EMBL/GenBank/DDBJ databases">
        <authorList>
            <person name="Corre E."/>
            <person name="Pelletier E."/>
            <person name="Niang G."/>
            <person name="Scheremetjew M."/>
            <person name="Finn R."/>
            <person name="Kale V."/>
            <person name="Holt S."/>
            <person name="Cochrane G."/>
            <person name="Meng A."/>
            <person name="Brown T."/>
            <person name="Cohen L."/>
        </authorList>
    </citation>
    <scope>NUCLEOTIDE SEQUENCE</scope>
    <source>
        <strain evidence="1">CCMP281</strain>
    </source>
</reference>
<protein>
    <submittedName>
        <fullName evidence="1">Uncharacterized protein</fullName>
    </submittedName>
</protein>
<name>A0A7S3AQV0_9EUKA</name>
<organism evidence="1">
    <name type="scientific">Haptolina ericina</name>
    <dbReference type="NCBI Taxonomy" id="156174"/>
    <lineage>
        <taxon>Eukaryota</taxon>
        <taxon>Haptista</taxon>
        <taxon>Haptophyta</taxon>
        <taxon>Prymnesiophyceae</taxon>
        <taxon>Prymnesiales</taxon>
        <taxon>Prymnesiaceae</taxon>
        <taxon>Haptolina</taxon>
    </lineage>
</organism>
<gene>
    <name evidence="1" type="ORF">HERI1096_LOCUS11456</name>
</gene>
<sequence>MASWRHFRRGLCTFYDSQSGRHVTIPTTFQCHLSLRAVAKDRTPSALRHVIKGGSPARGLASVMQAFAEDESGVSAAADDGHSEVCAMVSNRAQGVATLEAARGLNLRTRAVLLHQDHDPHNVSLFAAEMADAGAETILLSASASLDQDQLREIAEAACEVDLVGMPMHARLGLWVANSPNADPLRLVRFAHTELGLLHFAACLAGVQAPRPSELLKAVGVRAADASFGPIFLAEHVPDAA</sequence>
<dbReference type="EMBL" id="HBHX01020542">
    <property type="protein sequence ID" value="CAE0110796.1"/>
    <property type="molecule type" value="Transcribed_RNA"/>
</dbReference>
<dbReference type="AlphaFoldDB" id="A0A7S3AQV0"/>
<accession>A0A7S3AQV0</accession>